<protein>
    <submittedName>
        <fullName evidence="3">Uncharacterized protein</fullName>
    </submittedName>
</protein>
<gene>
    <name evidence="3" type="ORF">AUEXF2481DRAFT_43893</name>
</gene>
<evidence type="ECO:0000313" key="3">
    <source>
        <dbReference type="EMBL" id="KEQ91722.1"/>
    </source>
</evidence>
<dbReference type="RefSeq" id="XP_013340164.1">
    <property type="nucleotide sequence ID" value="XM_013484710.1"/>
</dbReference>
<keyword evidence="2" id="KW-0732">Signal</keyword>
<accession>A0A074YC67</accession>
<reference evidence="3 4" key="1">
    <citation type="journal article" date="2014" name="BMC Genomics">
        <title>Genome sequencing of four Aureobasidium pullulans varieties: biotechnological potential, stress tolerance, and description of new species.</title>
        <authorList>
            <person name="Gostin Ar C."/>
            <person name="Ohm R.A."/>
            <person name="Kogej T."/>
            <person name="Sonjak S."/>
            <person name="Turk M."/>
            <person name="Zajc J."/>
            <person name="Zalar P."/>
            <person name="Grube M."/>
            <person name="Sun H."/>
            <person name="Han J."/>
            <person name="Sharma A."/>
            <person name="Chiniquy J."/>
            <person name="Ngan C.Y."/>
            <person name="Lipzen A."/>
            <person name="Barry K."/>
            <person name="Grigoriev I.V."/>
            <person name="Gunde-Cimerman N."/>
        </authorList>
    </citation>
    <scope>NUCLEOTIDE SEQUENCE [LARGE SCALE GENOMIC DNA]</scope>
    <source>
        <strain evidence="3 4">EXF-2481</strain>
    </source>
</reference>
<feature type="signal peptide" evidence="2">
    <location>
        <begin position="1"/>
        <end position="17"/>
    </location>
</feature>
<keyword evidence="4" id="KW-1185">Reference proteome</keyword>
<dbReference type="Proteomes" id="UP000030641">
    <property type="component" value="Unassembled WGS sequence"/>
</dbReference>
<feature type="compositionally biased region" description="Basic and acidic residues" evidence="1">
    <location>
        <begin position="290"/>
        <end position="299"/>
    </location>
</feature>
<dbReference type="EMBL" id="KL584776">
    <property type="protein sequence ID" value="KEQ91722.1"/>
    <property type="molecule type" value="Genomic_DNA"/>
</dbReference>
<organism evidence="3 4">
    <name type="scientific">Aureobasidium subglaciale (strain EXF-2481)</name>
    <name type="common">Aureobasidium pullulans var. subglaciale</name>
    <dbReference type="NCBI Taxonomy" id="1043005"/>
    <lineage>
        <taxon>Eukaryota</taxon>
        <taxon>Fungi</taxon>
        <taxon>Dikarya</taxon>
        <taxon>Ascomycota</taxon>
        <taxon>Pezizomycotina</taxon>
        <taxon>Dothideomycetes</taxon>
        <taxon>Dothideomycetidae</taxon>
        <taxon>Dothideales</taxon>
        <taxon>Saccotheciaceae</taxon>
        <taxon>Aureobasidium</taxon>
    </lineage>
</organism>
<dbReference type="HOGENOM" id="CLU_438838_0_0_1"/>
<sequence>MKNLVLLAASIAQLAHAFDAQLPAHTPSPSFTVSSINKQRATITGRAINPTGSGQIGVTPVTDDLGDTGVYHLSDLGPDHPVLTISGNEYHYIEGHTDFLTVETKTEGSKTKTSTVQALVATATADGSDWKNGDITITFPESFANTLKDKAGDAISKCGISRRNTKRSFRRRSSIARRQSGSSCLIDEAIDLSADDELFEPEIPETGESSNFWQDETFFEDIGIELAQDAPAEMVSAIAAIESEAQKKKAMVIYASFLAALETSGAIAIVNIPANGIGQPSEESGDDDDTKQCDPSKAADIDSWPCTHEKCKGDDDDKCTEGDDKGCACVPVIDGPDHIEESDQEWWDEREQILIAIAALTVSDSSPAKCFANSDGPDFYGTEQASPATWCVCTATDPYKVGVYSTIASQTAPCSYSALPTETITIDHGPTITTAPTECRTETATGKNGGPYCTCNDNKQHGMSVWSFYGTATTGCLEPTETPSPPAEPTPTCNVDKPYKMSKHNLEAYADQFCDDHAGEGLRTVPLNPYSNAVQDTGNDGLDGAKLTLFAYVDKECLDKTGIKIDKDQCTSAIKKIGEVCDEGSDDTIGGAVSIDCQWYNITAVPGCMGSTESFENPGSCDVGNLPGGYSSWPLGDVKAP</sequence>
<dbReference type="AlphaFoldDB" id="A0A074YC67"/>
<feature type="region of interest" description="Disordered" evidence="1">
    <location>
        <begin position="278"/>
        <end position="299"/>
    </location>
</feature>
<dbReference type="GeneID" id="25367523"/>
<proteinExistence type="predicted"/>
<evidence type="ECO:0000256" key="1">
    <source>
        <dbReference type="SAM" id="MobiDB-lite"/>
    </source>
</evidence>
<name>A0A074YC67_AURSE</name>
<dbReference type="InParanoid" id="A0A074YC67"/>
<evidence type="ECO:0000313" key="4">
    <source>
        <dbReference type="Proteomes" id="UP000030641"/>
    </source>
</evidence>
<evidence type="ECO:0000256" key="2">
    <source>
        <dbReference type="SAM" id="SignalP"/>
    </source>
</evidence>
<dbReference type="OMA" id="EPSAFCH"/>
<dbReference type="OrthoDB" id="3946203at2759"/>
<feature type="chain" id="PRO_5001703164" evidence="2">
    <location>
        <begin position="18"/>
        <end position="641"/>
    </location>
</feature>